<dbReference type="Pfam" id="PF24837">
    <property type="entry name" value="AMIN-like"/>
    <property type="match status" value="1"/>
</dbReference>
<evidence type="ECO:0000256" key="1">
    <source>
        <dbReference type="SAM" id="SignalP"/>
    </source>
</evidence>
<dbReference type="Proteomes" id="UP001501102">
    <property type="component" value="Unassembled WGS sequence"/>
</dbReference>
<organism evidence="3 4">
    <name type="scientific">Streptomyces thioluteus</name>
    <dbReference type="NCBI Taxonomy" id="66431"/>
    <lineage>
        <taxon>Bacteria</taxon>
        <taxon>Bacillati</taxon>
        <taxon>Actinomycetota</taxon>
        <taxon>Actinomycetes</taxon>
        <taxon>Kitasatosporales</taxon>
        <taxon>Streptomycetaceae</taxon>
        <taxon>Streptomyces</taxon>
    </lineage>
</organism>
<dbReference type="EMBL" id="BAAAXZ010000063">
    <property type="protein sequence ID" value="GAA2921271.1"/>
    <property type="molecule type" value="Genomic_DNA"/>
</dbReference>
<name>A0ABN3WNN4_STRTU</name>
<protein>
    <recommendedName>
        <fullName evidence="2">AMIN-like domain-containing protein</fullName>
    </recommendedName>
</protein>
<sequence length="184" mass="19195">MRRLTTTAAALLMLTGAGTATAVAAPAPAAAEACASGWGSTTKSAQGAEHKPLEDIRTGAHECYDRVVFDLGGTPGRLGYHVGYVDTFHQDASGDEIPVTGGAILQIYVSAPSYDPSTGRATYAGKAGKPLPGVDITGYRTFRDTKFGASFEGQTQVAVGVRAKLPFRVQHSGDKLIVDVAHTW</sequence>
<gene>
    <name evidence="3" type="ORF">GCM10020221_16840</name>
</gene>
<feature type="chain" id="PRO_5046884654" description="AMIN-like domain-containing protein" evidence="1">
    <location>
        <begin position="25"/>
        <end position="184"/>
    </location>
</feature>
<reference evidence="3 4" key="1">
    <citation type="journal article" date="2019" name="Int. J. Syst. Evol. Microbiol.">
        <title>The Global Catalogue of Microorganisms (GCM) 10K type strain sequencing project: providing services to taxonomists for standard genome sequencing and annotation.</title>
        <authorList>
            <consortium name="The Broad Institute Genomics Platform"/>
            <consortium name="The Broad Institute Genome Sequencing Center for Infectious Disease"/>
            <person name="Wu L."/>
            <person name="Ma J."/>
        </authorList>
    </citation>
    <scope>NUCLEOTIDE SEQUENCE [LARGE SCALE GENOMIC DNA]</scope>
    <source>
        <strain evidence="3 4">JCM 4087</strain>
    </source>
</reference>
<evidence type="ECO:0000313" key="3">
    <source>
        <dbReference type="EMBL" id="GAA2921271.1"/>
    </source>
</evidence>
<keyword evidence="4" id="KW-1185">Reference proteome</keyword>
<dbReference type="RefSeq" id="WP_344961977.1">
    <property type="nucleotide sequence ID" value="NZ_BAAAXZ010000063.1"/>
</dbReference>
<evidence type="ECO:0000259" key="2">
    <source>
        <dbReference type="Pfam" id="PF24837"/>
    </source>
</evidence>
<accession>A0ABN3WNN4</accession>
<feature type="domain" description="AMIN-like" evidence="2">
    <location>
        <begin position="52"/>
        <end position="182"/>
    </location>
</feature>
<evidence type="ECO:0000313" key="4">
    <source>
        <dbReference type="Proteomes" id="UP001501102"/>
    </source>
</evidence>
<keyword evidence="1" id="KW-0732">Signal</keyword>
<dbReference type="InterPro" id="IPR056303">
    <property type="entry name" value="AMIN-like"/>
</dbReference>
<proteinExistence type="predicted"/>
<comment type="caution">
    <text evidence="3">The sequence shown here is derived from an EMBL/GenBank/DDBJ whole genome shotgun (WGS) entry which is preliminary data.</text>
</comment>
<feature type="signal peptide" evidence="1">
    <location>
        <begin position="1"/>
        <end position="24"/>
    </location>
</feature>